<dbReference type="RefSeq" id="WP_177180651.1">
    <property type="nucleotide sequence ID" value="NZ_FOHN01000006.1"/>
</dbReference>
<evidence type="ECO:0000313" key="3">
    <source>
        <dbReference type="Proteomes" id="UP000199800"/>
    </source>
</evidence>
<proteinExistence type="predicted"/>
<dbReference type="Gene3D" id="3.40.50.300">
    <property type="entry name" value="P-loop containing nucleotide triphosphate hydrolases"/>
    <property type="match status" value="1"/>
</dbReference>
<dbReference type="Pfam" id="PF00005">
    <property type="entry name" value="ABC_tran"/>
    <property type="match status" value="1"/>
</dbReference>
<organism evidence="2 3">
    <name type="scientific">[Clostridium] polysaccharolyticum</name>
    <dbReference type="NCBI Taxonomy" id="29364"/>
    <lineage>
        <taxon>Bacteria</taxon>
        <taxon>Bacillati</taxon>
        <taxon>Bacillota</taxon>
        <taxon>Clostridia</taxon>
        <taxon>Lachnospirales</taxon>
        <taxon>Lachnospiraceae</taxon>
    </lineage>
</organism>
<evidence type="ECO:0000313" key="2">
    <source>
        <dbReference type="EMBL" id="SES98334.1"/>
    </source>
</evidence>
<name>A0A1I0AV59_9FIRM</name>
<sequence>MELLNYSLKVGDRQLLHDVNLKFGKQQIHHVLGANGAGKSCFAKSCVGMLPYDGQIRKKDEQH</sequence>
<gene>
    <name evidence="2" type="ORF">SAMN04487772_10654</name>
</gene>
<dbReference type="AlphaFoldDB" id="A0A1I0AV59"/>
<dbReference type="GO" id="GO:0005524">
    <property type="term" value="F:ATP binding"/>
    <property type="evidence" value="ECO:0007669"/>
    <property type="project" value="InterPro"/>
</dbReference>
<dbReference type="InterPro" id="IPR027417">
    <property type="entry name" value="P-loop_NTPase"/>
</dbReference>
<reference evidence="2 3" key="1">
    <citation type="submission" date="2016-10" db="EMBL/GenBank/DDBJ databases">
        <authorList>
            <person name="de Groot N.N."/>
        </authorList>
    </citation>
    <scope>NUCLEOTIDE SEQUENCE [LARGE SCALE GENOMIC DNA]</scope>
    <source>
        <strain evidence="2 3">DSM 1801</strain>
    </source>
</reference>
<dbReference type="Proteomes" id="UP000199800">
    <property type="component" value="Unassembled WGS sequence"/>
</dbReference>
<protein>
    <submittedName>
        <fullName evidence="2">ABC transporter</fullName>
    </submittedName>
</protein>
<keyword evidence="3" id="KW-1185">Reference proteome</keyword>
<dbReference type="STRING" id="29364.SAMN04487772_10654"/>
<evidence type="ECO:0000259" key="1">
    <source>
        <dbReference type="Pfam" id="PF00005"/>
    </source>
</evidence>
<dbReference type="GO" id="GO:0016887">
    <property type="term" value="F:ATP hydrolysis activity"/>
    <property type="evidence" value="ECO:0007669"/>
    <property type="project" value="InterPro"/>
</dbReference>
<accession>A0A1I0AV59</accession>
<dbReference type="EMBL" id="FOHN01000006">
    <property type="protein sequence ID" value="SES98334.1"/>
    <property type="molecule type" value="Genomic_DNA"/>
</dbReference>
<dbReference type="SUPFAM" id="SSF52540">
    <property type="entry name" value="P-loop containing nucleoside triphosphate hydrolases"/>
    <property type="match status" value="1"/>
</dbReference>
<dbReference type="InterPro" id="IPR003439">
    <property type="entry name" value="ABC_transporter-like_ATP-bd"/>
</dbReference>
<feature type="domain" description="ABC transporter" evidence="1">
    <location>
        <begin position="16"/>
        <end position="60"/>
    </location>
</feature>